<evidence type="ECO:0000313" key="4">
    <source>
        <dbReference type="Proteomes" id="UP001219355"/>
    </source>
</evidence>
<evidence type="ECO:0000256" key="1">
    <source>
        <dbReference type="SAM" id="MobiDB-lite"/>
    </source>
</evidence>
<keyword evidence="4" id="KW-1185">Reference proteome</keyword>
<protein>
    <recommendedName>
        <fullName evidence="5">Regulator of phospholipase D SRF1</fullName>
    </recommendedName>
</protein>
<dbReference type="Proteomes" id="UP001219355">
    <property type="component" value="Chromosome 1"/>
</dbReference>
<accession>A0AAF0IHI1</accession>
<evidence type="ECO:0000313" key="3">
    <source>
        <dbReference type="EMBL" id="WEW56666.1"/>
    </source>
</evidence>
<proteinExistence type="predicted"/>
<gene>
    <name evidence="3" type="ORF">PRK78_002114</name>
</gene>
<organism evidence="3 4">
    <name type="scientific">Emydomyces testavorans</name>
    <dbReference type="NCBI Taxonomy" id="2070801"/>
    <lineage>
        <taxon>Eukaryota</taxon>
        <taxon>Fungi</taxon>
        <taxon>Dikarya</taxon>
        <taxon>Ascomycota</taxon>
        <taxon>Pezizomycotina</taxon>
        <taxon>Eurotiomycetes</taxon>
        <taxon>Eurotiomycetidae</taxon>
        <taxon>Onygenales</taxon>
        <taxon>Nannizziopsiaceae</taxon>
        <taxon>Emydomyces</taxon>
    </lineage>
</organism>
<sequence length="375" mass="41086">MAGNGDSLLRSQLLMSPNGRSRGSEWTLPDVPRGTRKSGHSAAGSSIQSDEKRLGSAHHNSHFQGRMSVETNEGSGARVLNPGHKPVRTVPVWVQNVPRANATGVSSQSTPALPDGARVAEHHFGPHCKQGLSDRHAHPCESRWTPFAQSTMYAQATSLEGKRVDENWLDAHFGDYSEPWQGKANETDLESGRGSLSLNQRRKRFTSRLQRTILQSPMIPLIIRLTVFVFSVVALGLGGSIRYYSTKFDHPQGPSAEMAIIVGAVALVYLVYITWDEYTGKPLGLRSPKAKMRLLFLDLIFIVFSSANLSLAFESLSSVTSSCTSGKINDEFDPKNDTICGRQKALASVLLVVLLAWLMTFSISVLRVVERVSAK</sequence>
<name>A0AAF0IHI1_9EURO</name>
<keyword evidence="2" id="KW-0472">Membrane</keyword>
<evidence type="ECO:0000256" key="2">
    <source>
        <dbReference type="SAM" id="Phobius"/>
    </source>
</evidence>
<reference evidence="3" key="1">
    <citation type="submission" date="2023-03" db="EMBL/GenBank/DDBJ databases">
        <title>Emydomyces testavorans Genome Sequence.</title>
        <authorList>
            <person name="Hoyer L."/>
        </authorList>
    </citation>
    <scope>NUCLEOTIDE SEQUENCE</scope>
    <source>
        <strain evidence="3">16-2883</strain>
    </source>
</reference>
<dbReference type="PANTHER" id="PTHR36819">
    <property type="entry name" value="REGULATOR OF PHOSPHOLIPASE D SRF1"/>
    <property type="match status" value="1"/>
</dbReference>
<evidence type="ECO:0008006" key="5">
    <source>
        <dbReference type="Google" id="ProtNLM"/>
    </source>
</evidence>
<dbReference type="GO" id="GO:0071944">
    <property type="term" value="C:cell periphery"/>
    <property type="evidence" value="ECO:0007669"/>
    <property type="project" value="TreeGrafter"/>
</dbReference>
<keyword evidence="2" id="KW-0812">Transmembrane</keyword>
<feature type="transmembrane region" description="Helical" evidence="2">
    <location>
        <begin position="345"/>
        <end position="369"/>
    </location>
</feature>
<dbReference type="InterPro" id="IPR037737">
    <property type="entry name" value="Srf1"/>
</dbReference>
<feature type="transmembrane region" description="Helical" evidence="2">
    <location>
        <begin position="256"/>
        <end position="275"/>
    </location>
</feature>
<dbReference type="EMBL" id="CP120627">
    <property type="protein sequence ID" value="WEW56666.1"/>
    <property type="molecule type" value="Genomic_DNA"/>
</dbReference>
<dbReference type="AlphaFoldDB" id="A0AAF0IHI1"/>
<dbReference type="GO" id="GO:0000324">
    <property type="term" value="C:fungal-type vacuole"/>
    <property type="evidence" value="ECO:0007669"/>
    <property type="project" value="TreeGrafter"/>
</dbReference>
<keyword evidence="2" id="KW-1133">Transmembrane helix</keyword>
<feature type="transmembrane region" description="Helical" evidence="2">
    <location>
        <begin position="221"/>
        <end position="244"/>
    </location>
</feature>
<dbReference type="PANTHER" id="PTHR36819:SF1">
    <property type="entry name" value="REGULATOR OF PHOSPHOLIPASE D SRF1"/>
    <property type="match status" value="1"/>
</dbReference>
<feature type="region of interest" description="Disordered" evidence="1">
    <location>
        <begin position="15"/>
        <end position="62"/>
    </location>
</feature>
<feature type="transmembrane region" description="Helical" evidence="2">
    <location>
        <begin position="295"/>
        <end position="313"/>
    </location>
</feature>